<evidence type="ECO:0000256" key="3">
    <source>
        <dbReference type="ARBA" id="ARBA00022989"/>
    </source>
</evidence>
<dbReference type="EMBL" id="OB667782">
    <property type="protein sequence ID" value="CAD7234110.1"/>
    <property type="molecule type" value="Genomic_DNA"/>
</dbReference>
<sequence length="853" mass="93815">MSTSSGAPSKRGSGGNVSSSRVQAPSTTILPPPQREEEHRHCALRLVREPFFKDVFGYFSAPMGEIDECLKWCLSAVFLCVAAIGLVHLLLAAVLLLRGEVDYPNRPKLLFAERFLELTGISWFLGLTTQHYYMTLGWLLLLFAIVCLVCIALDSQTGTLVILSSMLAFAFGFAFHIVFGSCLLYLLANFSKYVDMKTFMESYEPHRLLKGNPEILDYIQVGMKCCGIRGPEDFLTMNDTTLSALGGRGSVPASCCRFVGRSRGMIVLDDPHCGERALEMRREDWLAVLNPLGCDERAYEISTELLAFLVINLLIGGIFLILIINSLMVFLGQTFSIPAECLAMSSRDGLRPQRGQSERTDLEEGQRRSSPTRQVDGKRGGQASKSVVLEETSVKSAVTPAGERPQAVATTPSSPPQPTQAKKEGQLMRVGPELQGLLCDALRQLTGHRIHSITVNGRSCPPSTIELEDLGSESSQGTAHQTGLSQQWPMCPARKLTQQRRDVQDQRSADVSRKSWTVSQCEEDQQQRQNVFFPSSTSSSSGEGSRRPLSPTCPPTSSRGESERDGPVLVLKSSCGKVRSGRKGGLSRKKGSVSTSPPSSPRERSPSVSEPSCRHHTPDCPKSCERVEASSPRPRSSSGPADYHRCEVGEKPPSPRPVGPVNRGRRSCSPNGRGRTLKDRACTPNRRRTPSQERDDMGRVLDGRGRTTDRRACFQDDRPEETKSDDQYSNPPTPSLARPLQFTIDAHKSEAVAAGPAKAEIPRLPCAPRKKKPDEDALSNEGQKLERMSEVLVDSLETMSQFLKRCACPRQTGNLDIDELARECCARCKNNRDAPSDVDSSSEKKNARKSRED</sequence>
<dbReference type="AlphaFoldDB" id="A0A7R8WS81"/>
<dbReference type="SUPFAM" id="SSF48652">
    <property type="entry name" value="Tetraspanin"/>
    <property type="match status" value="1"/>
</dbReference>
<feature type="region of interest" description="Disordered" evidence="5">
    <location>
        <begin position="1"/>
        <end position="37"/>
    </location>
</feature>
<feature type="transmembrane region" description="Helical" evidence="6">
    <location>
        <begin position="109"/>
        <end position="128"/>
    </location>
</feature>
<feature type="transmembrane region" description="Helical" evidence="6">
    <location>
        <begin position="135"/>
        <end position="154"/>
    </location>
</feature>
<feature type="transmembrane region" description="Helical" evidence="6">
    <location>
        <begin position="160"/>
        <end position="187"/>
    </location>
</feature>
<accession>A0A7R8WS81</accession>
<keyword evidence="4 6" id="KW-0472">Membrane</keyword>
<keyword evidence="2 6" id="KW-0812">Transmembrane</keyword>
<evidence type="ECO:0000313" key="7">
    <source>
        <dbReference type="EMBL" id="CAD7234110.1"/>
    </source>
</evidence>
<proteinExistence type="predicted"/>
<evidence type="ECO:0000256" key="2">
    <source>
        <dbReference type="ARBA" id="ARBA00022692"/>
    </source>
</evidence>
<dbReference type="CDD" id="cd03127">
    <property type="entry name" value="tetraspanin_LEL"/>
    <property type="match status" value="1"/>
</dbReference>
<evidence type="ECO:0000256" key="6">
    <source>
        <dbReference type="SAM" id="Phobius"/>
    </source>
</evidence>
<comment type="subcellular location">
    <subcellularLocation>
        <location evidence="1">Membrane</location>
        <topology evidence="1">Multi-pass membrane protein</topology>
    </subcellularLocation>
</comment>
<feature type="region of interest" description="Disordered" evidence="5">
    <location>
        <begin position="456"/>
        <end position="738"/>
    </location>
</feature>
<dbReference type="InterPro" id="IPR018499">
    <property type="entry name" value="Tetraspanin/Peripherin"/>
</dbReference>
<evidence type="ECO:0000256" key="4">
    <source>
        <dbReference type="ARBA" id="ARBA00023136"/>
    </source>
</evidence>
<feature type="region of interest" description="Disordered" evidence="5">
    <location>
        <begin position="346"/>
        <end position="424"/>
    </location>
</feature>
<feature type="transmembrane region" description="Helical" evidence="6">
    <location>
        <begin position="72"/>
        <end position="97"/>
    </location>
</feature>
<dbReference type="GO" id="GO:0016020">
    <property type="term" value="C:membrane"/>
    <property type="evidence" value="ECO:0007669"/>
    <property type="project" value="UniProtKB-SubCell"/>
</dbReference>
<reference evidence="7" key="1">
    <citation type="submission" date="2020-11" db="EMBL/GenBank/DDBJ databases">
        <authorList>
            <person name="Tran Van P."/>
        </authorList>
    </citation>
    <scope>NUCLEOTIDE SEQUENCE</scope>
</reference>
<feature type="compositionally biased region" description="Low complexity" evidence="5">
    <location>
        <begin position="534"/>
        <end position="550"/>
    </location>
</feature>
<gene>
    <name evidence="7" type="ORF">CTOB1V02_LOCUS11928</name>
</gene>
<dbReference type="InterPro" id="IPR008952">
    <property type="entry name" value="Tetraspanin_EC2_sf"/>
</dbReference>
<dbReference type="Pfam" id="PF00335">
    <property type="entry name" value="Tetraspanin"/>
    <property type="match status" value="1"/>
</dbReference>
<feature type="non-terminal residue" evidence="7">
    <location>
        <position position="853"/>
    </location>
</feature>
<dbReference type="Gene3D" id="1.10.1450.10">
    <property type="entry name" value="Tetraspanin"/>
    <property type="match status" value="1"/>
</dbReference>
<protein>
    <submittedName>
        <fullName evidence="7">Uncharacterized protein</fullName>
    </submittedName>
</protein>
<feature type="compositionally biased region" description="Polar residues" evidence="5">
    <location>
        <begin position="472"/>
        <end position="488"/>
    </location>
</feature>
<feature type="region of interest" description="Disordered" evidence="5">
    <location>
        <begin position="751"/>
        <end position="784"/>
    </location>
</feature>
<feature type="region of interest" description="Disordered" evidence="5">
    <location>
        <begin position="830"/>
        <end position="853"/>
    </location>
</feature>
<feature type="compositionally biased region" description="Basic and acidic residues" evidence="5">
    <location>
        <begin position="499"/>
        <end position="513"/>
    </location>
</feature>
<feature type="transmembrane region" description="Helical" evidence="6">
    <location>
        <begin position="305"/>
        <end position="331"/>
    </location>
</feature>
<feature type="compositionally biased region" description="Basic and acidic residues" evidence="5">
    <location>
        <begin position="348"/>
        <end position="367"/>
    </location>
</feature>
<evidence type="ECO:0000256" key="5">
    <source>
        <dbReference type="SAM" id="MobiDB-lite"/>
    </source>
</evidence>
<feature type="compositionally biased region" description="Basic and acidic residues" evidence="5">
    <location>
        <begin position="612"/>
        <end position="628"/>
    </location>
</feature>
<evidence type="ECO:0000256" key="1">
    <source>
        <dbReference type="ARBA" id="ARBA00004141"/>
    </source>
</evidence>
<feature type="compositionally biased region" description="Basic and acidic residues" evidence="5">
    <location>
        <begin position="690"/>
        <end position="726"/>
    </location>
</feature>
<name>A0A7R8WS81_9CRUS</name>
<organism evidence="7">
    <name type="scientific">Cyprideis torosa</name>
    <dbReference type="NCBI Taxonomy" id="163714"/>
    <lineage>
        <taxon>Eukaryota</taxon>
        <taxon>Metazoa</taxon>
        <taxon>Ecdysozoa</taxon>
        <taxon>Arthropoda</taxon>
        <taxon>Crustacea</taxon>
        <taxon>Oligostraca</taxon>
        <taxon>Ostracoda</taxon>
        <taxon>Podocopa</taxon>
        <taxon>Podocopida</taxon>
        <taxon>Cytherocopina</taxon>
        <taxon>Cytheroidea</taxon>
        <taxon>Cytherideidae</taxon>
        <taxon>Cyprideis</taxon>
    </lineage>
</organism>
<keyword evidence="3 6" id="KW-1133">Transmembrane helix</keyword>
<feature type="compositionally biased region" description="Basic residues" evidence="5">
    <location>
        <begin position="579"/>
        <end position="591"/>
    </location>
</feature>